<sequence length="628" mass="68763">MVSAKSHVQELERVGRGDPSGRDTPVLQSWLRCLNDYRLDPTQAQEAYILPETELKEHRDEAEELIRIGRSAVEGLFRHVQDQAYVLLLSDARGVTVDFMGDPTFDNQLRRAGLYLGSEWSEHRAGTCAVGACIVSGEPVIIHQDDHFDTSHIGLTCTAAPIYDTLGDLTAVLDISQLRSPTAKASQQLAMHLVATTARRIELSNLMARTRNDWILRLSRSPDFLDVDPEAAISIDASGRISGMTHGGFRALARTLDLGDGVMRSLVGERISRFLDIDVDDLPKLMRGQPDGERVLRTRSSAALFASAIAPVERLRGTPVPAPRVPRVLRELSFGDPAMEAVQLRASKLVGRDIPICIQGETGAGKEYLARAIHDSHPDAGRFVAVNCAAIPESLIESELFGYAPGAFTGAAPRGKQGLIEAADGGTLFLDEIGDMPLGLQARLLRVLAEGEVTPVGAHRPRPVRFRLISASHHRLEALVESGRFRQDLYFRLNAATLSLPPLRERRDLDGLIDHMLRRVAQEHGAPLRLSAAARRSLKAHPWPGNLRELANALRVAAAFSDDGEIGPDDLPEQLSRPKAETPPMRNRPGLEIFDQLAACGGNVSELARRLGVDRSTVHRRLRRLSAG</sequence>
<reference evidence="11" key="1">
    <citation type="submission" date="2017-09" db="EMBL/GenBank/DDBJ databases">
        <title>Genome sequence of Nannocystis excedens DSM 71.</title>
        <authorList>
            <person name="Blom J."/>
        </authorList>
    </citation>
    <scope>NUCLEOTIDE SEQUENCE [LARGE SCALE GENOMIC DNA]</scope>
    <source>
        <strain evidence="11">type strain: E19</strain>
    </source>
</reference>
<keyword evidence="4" id="KW-0805">Transcription regulation</keyword>
<keyword evidence="2" id="KW-0067">ATP-binding</keyword>
<dbReference type="Pfam" id="PF02954">
    <property type="entry name" value="HTH_8"/>
    <property type="match status" value="1"/>
</dbReference>
<evidence type="ECO:0000256" key="4">
    <source>
        <dbReference type="ARBA" id="ARBA00023015"/>
    </source>
</evidence>
<dbReference type="SMART" id="SM00382">
    <property type="entry name" value="AAA"/>
    <property type="match status" value="1"/>
</dbReference>
<dbReference type="GO" id="GO:0043565">
    <property type="term" value="F:sequence-specific DNA binding"/>
    <property type="evidence" value="ECO:0007669"/>
    <property type="project" value="InterPro"/>
</dbReference>
<dbReference type="InterPro" id="IPR025943">
    <property type="entry name" value="Sigma_54_int_dom_ATP-bd_2"/>
</dbReference>
<dbReference type="InterPro" id="IPR027417">
    <property type="entry name" value="P-loop_NTPase"/>
</dbReference>
<organism evidence="10 11">
    <name type="scientific">Hartmannibacter diazotrophicus</name>
    <dbReference type="NCBI Taxonomy" id="1482074"/>
    <lineage>
        <taxon>Bacteria</taxon>
        <taxon>Pseudomonadati</taxon>
        <taxon>Pseudomonadota</taxon>
        <taxon>Alphaproteobacteria</taxon>
        <taxon>Hyphomicrobiales</taxon>
        <taxon>Pleomorphomonadaceae</taxon>
        <taxon>Hartmannibacter</taxon>
    </lineage>
</organism>
<proteinExistence type="predicted"/>
<dbReference type="Pfam" id="PF25601">
    <property type="entry name" value="AAA_lid_14"/>
    <property type="match status" value="1"/>
</dbReference>
<dbReference type="InterPro" id="IPR003018">
    <property type="entry name" value="GAF"/>
</dbReference>
<dbReference type="InterPro" id="IPR025944">
    <property type="entry name" value="Sigma_54_int_dom_CS"/>
</dbReference>
<dbReference type="Gene3D" id="3.30.450.40">
    <property type="match status" value="1"/>
</dbReference>
<dbReference type="InterPro" id="IPR011991">
    <property type="entry name" value="ArsR-like_HTH"/>
</dbReference>
<accession>A0A2C9D5T4</accession>
<dbReference type="Proteomes" id="UP000223606">
    <property type="component" value="Chromosome 1"/>
</dbReference>
<keyword evidence="5" id="KW-0238">DNA-binding</keyword>
<evidence type="ECO:0000256" key="6">
    <source>
        <dbReference type="ARBA" id="ARBA00023159"/>
    </source>
</evidence>
<dbReference type="PANTHER" id="PTHR32071:SF77">
    <property type="entry name" value="TRANSCRIPTIONAL REGULATORY PROTEIN"/>
    <property type="match status" value="1"/>
</dbReference>
<dbReference type="Gene3D" id="1.10.10.60">
    <property type="entry name" value="Homeodomain-like"/>
    <property type="match status" value="1"/>
</dbReference>
<dbReference type="InterPro" id="IPR003593">
    <property type="entry name" value="AAA+_ATPase"/>
</dbReference>
<dbReference type="EMBL" id="LT960614">
    <property type="protein sequence ID" value="SON55692.1"/>
    <property type="molecule type" value="Genomic_DNA"/>
</dbReference>
<dbReference type="CDD" id="cd00090">
    <property type="entry name" value="HTH_ARSR"/>
    <property type="match status" value="1"/>
</dbReference>
<feature type="compositionally biased region" description="Basic and acidic residues" evidence="8">
    <location>
        <begin position="7"/>
        <end position="21"/>
    </location>
</feature>
<dbReference type="PANTHER" id="PTHR32071">
    <property type="entry name" value="TRANSCRIPTIONAL REGULATORY PROTEIN"/>
    <property type="match status" value="1"/>
</dbReference>
<feature type="domain" description="Sigma-54 factor interaction" evidence="9">
    <location>
        <begin position="332"/>
        <end position="559"/>
    </location>
</feature>
<evidence type="ECO:0000256" key="7">
    <source>
        <dbReference type="ARBA" id="ARBA00023163"/>
    </source>
</evidence>
<keyword evidence="7" id="KW-0804">Transcription</keyword>
<dbReference type="GO" id="GO:0006355">
    <property type="term" value="P:regulation of DNA-templated transcription"/>
    <property type="evidence" value="ECO:0007669"/>
    <property type="project" value="InterPro"/>
</dbReference>
<evidence type="ECO:0000313" key="11">
    <source>
        <dbReference type="Proteomes" id="UP000223606"/>
    </source>
</evidence>
<dbReference type="InterPro" id="IPR002197">
    <property type="entry name" value="HTH_Fis"/>
</dbReference>
<dbReference type="GO" id="GO:0000160">
    <property type="term" value="P:phosphorelay signal transduction system"/>
    <property type="evidence" value="ECO:0007669"/>
    <property type="project" value="UniProtKB-KW"/>
</dbReference>
<dbReference type="PROSITE" id="PS00676">
    <property type="entry name" value="SIGMA54_INTERACT_2"/>
    <property type="match status" value="1"/>
</dbReference>
<evidence type="ECO:0000256" key="5">
    <source>
        <dbReference type="ARBA" id="ARBA00023125"/>
    </source>
</evidence>
<dbReference type="InterPro" id="IPR058031">
    <property type="entry name" value="AAA_lid_NorR"/>
</dbReference>
<dbReference type="Pfam" id="PF00158">
    <property type="entry name" value="Sigma54_activat"/>
    <property type="match status" value="1"/>
</dbReference>
<keyword evidence="3" id="KW-0902">Two-component regulatory system</keyword>
<dbReference type="KEGG" id="hdi:HDIA_2151"/>
<keyword evidence="11" id="KW-1185">Reference proteome</keyword>
<evidence type="ECO:0000313" key="10">
    <source>
        <dbReference type="EMBL" id="SON55692.1"/>
    </source>
</evidence>
<dbReference type="SUPFAM" id="SSF55781">
    <property type="entry name" value="GAF domain-like"/>
    <property type="match status" value="1"/>
</dbReference>
<dbReference type="PROSITE" id="PS50045">
    <property type="entry name" value="SIGMA54_INTERACT_4"/>
    <property type="match status" value="1"/>
</dbReference>
<dbReference type="InterPro" id="IPR002078">
    <property type="entry name" value="Sigma_54_int"/>
</dbReference>
<feature type="region of interest" description="Disordered" evidence="8">
    <location>
        <begin position="564"/>
        <end position="588"/>
    </location>
</feature>
<dbReference type="Gene3D" id="1.10.8.60">
    <property type="match status" value="1"/>
</dbReference>
<dbReference type="PROSITE" id="PS00688">
    <property type="entry name" value="SIGMA54_INTERACT_3"/>
    <property type="match status" value="1"/>
</dbReference>
<dbReference type="SUPFAM" id="SSF46689">
    <property type="entry name" value="Homeodomain-like"/>
    <property type="match status" value="1"/>
</dbReference>
<dbReference type="CDD" id="cd00009">
    <property type="entry name" value="AAA"/>
    <property type="match status" value="1"/>
</dbReference>
<keyword evidence="1" id="KW-0547">Nucleotide-binding</keyword>
<evidence type="ECO:0000256" key="3">
    <source>
        <dbReference type="ARBA" id="ARBA00023012"/>
    </source>
</evidence>
<evidence type="ECO:0000256" key="8">
    <source>
        <dbReference type="SAM" id="MobiDB-lite"/>
    </source>
</evidence>
<dbReference type="RefSeq" id="WP_099556164.1">
    <property type="nucleotide sequence ID" value="NZ_LT960614.1"/>
</dbReference>
<evidence type="ECO:0000256" key="1">
    <source>
        <dbReference type="ARBA" id="ARBA00022741"/>
    </source>
</evidence>
<evidence type="ECO:0000256" key="2">
    <source>
        <dbReference type="ARBA" id="ARBA00022840"/>
    </source>
</evidence>
<dbReference type="Gene3D" id="3.40.50.300">
    <property type="entry name" value="P-loop containing nucleotide triphosphate hydrolases"/>
    <property type="match status" value="1"/>
</dbReference>
<dbReference type="OrthoDB" id="9762726at2"/>
<dbReference type="AlphaFoldDB" id="A0A2C9D5T4"/>
<dbReference type="InterPro" id="IPR029016">
    <property type="entry name" value="GAF-like_dom_sf"/>
</dbReference>
<evidence type="ECO:0000259" key="9">
    <source>
        <dbReference type="PROSITE" id="PS50045"/>
    </source>
</evidence>
<dbReference type="GO" id="GO:0005524">
    <property type="term" value="F:ATP binding"/>
    <property type="evidence" value="ECO:0007669"/>
    <property type="project" value="UniProtKB-KW"/>
</dbReference>
<gene>
    <name evidence="10" type="primary">acoR_1</name>
    <name evidence="10" type="ORF">HDIA_2151</name>
</gene>
<keyword evidence="6" id="KW-0010">Activator</keyword>
<dbReference type="Pfam" id="PF01590">
    <property type="entry name" value="GAF"/>
    <property type="match status" value="1"/>
</dbReference>
<dbReference type="InterPro" id="IPR009057">
    <property type="entry name" value="Homeodomain-like_sf"/>
</dbReference>
<dbReference type="SUPFAM" id="SSF52540">
    <property type="entry name" value="P-loop containing nucleoside triphosphate hydrolases"/>
    <property type="match status" value="1"/>
</dbReference>
<feature type="region of interest" description="Disordered" evidence="8">
    <location>
        <begin position="1"/>
        <end position="22"/>
    </location>
</feature>
<protein>
    <submittedName>
        <fullName evidence="10">Acetoin catabolism regulatory protein</fullName>
    </submittedName>
</protein>
<name>A0A2C9D5T4_9HYPH</name>
<dbReference type="FunFam" id="3.40.50.300:FF:000006">
    <property type="entry name" value="DNA-binding transcriptional regulator NtrC"/>
    <property type="match status" value="1"/>
</dbReference>